<keyword evidence="1" id="KW-0732">Signal</keyword>
<sequence>MKFATTILLLDSVLSLTTLGKESNFTYAHLLGIGKAGS</sequence>
<dbReference type="EMBL" id="GBRH01163458">
    <property type="protein sequence ID" value="JAE34438.1"/>
    <property type="molecule type" value="Transcribed_RNA"/>
</dbReference>
<feature type="chain" id="PRO_5002048297" evidence="1">
    <location>
        <begin position="21"/>
        <end position="38"/>
    </location>
</feature>
<reference evidence="2" key="1">
    <citation type="submission" date="2014-09" db="EMBL/GenBank/DDBJ databases">
        <authorList>
            <person name="Magalhaes I.L.F."/>
            <person name="Oliveira U."/>
            <person name="Santos F.R."/>
            <person name="Vidigal T.H.D.A."/>
            <person name="Brescovit A.D."/>
            <person name="Santos A.J."/>
        </authorList>
    </citation>
    <scope>NUCLEOTIDE SEQUENCE</scope>
    <source>
        <tissue evidence="2">Shoot tissue taken approximately 20 cm above the soil surface</tissue>
    </source>
</reference>
<dbReference type="AlphaFoldDB" id="A0A0A9HNG6"/>
<organism evidence="2">
    <name type="scientific">Arundo donax</name>
    <name type="common">Giant reed</name>
    <name type="synonym">Donax arundinaceus</name>
    <dbReference type="NCBI Taxonomy" id="35708"/>
    <lineage>
        <taxon>Eukaryota</taxon>
        <taxon>Viridiplantae</taxon>
        <taxon>Streptophyta</taxon>
        <taxon>Embryophyta</taxon>
        <taxon>Tracheophyta</taxon>
        <taxon>Spermatophyta</taxon>
        <taxon>Magnoliopsida</taxon>
        <taxon>Liliopsida</taxon>
        <taxon>Poales</taxon>
        <taxon>Poaceae</taxon>
        <taxon>PACMAD clade</taxon>
        <taxon>Arundinoideae</taxon>
        <taxon>Arundineae</taxon>
        <taxon>Arundo</taxon>
    </lineage>
</organism>
<name>A0A0A9HNG6_ARUDO</name>
<feature type="signal peptide" evidence="1">
    <location>
        <begin position="1"/>
        <end position="20"/>
    </location>
</feature>
<evidence type="ECO:0000313" key="2">
    <source>
        <dbReference type="EMBL" id="JAE34438.1"/>
    </source>
</evidence>
<protein>
    <submittedName>
        <fullName evidence="2">Uncharacterized protein</fullName>
    </submittedName>
</protein>
<reference evidence="2" key="2">
    <citation type="journal article" date="2015" name="Data Brief">
        <title>Shoot transcriptome of the giant reed, Arundo donax.</title>
        <authorList>
            <person name="Barrero R.A."/>
            <person name="Guerrero F.D."/>
            <person name="Moolhuijzen P."/>
            <person name="Goolsby J.A."/>
            <person name="Tidwell J."/>
            <person name="Bellgard S.E."/>
            <person name="Bellgard M.I."/>
        </authorList>
    </citation>
    <scope>NUCLEOTIDE SEQUENCE</scope>
    <source>
        <tissue evidence="2">Shoot tissue taken approximately 20 cm above the soil surface</tissue>
    </source>
</reference>
<evidence type="ECO:0000256" key="1">
    <source>
        <dbReference type="SAM" id="SignalP"/>
    </source>
</evidence>
<accession>A0A0A9HNG6</accession>
<proteinExistence type="predicted"/>